<gene>
    <name evidence="1" type="ORF">CARN6_1322</name>
</gene>
<evidence type="ECO:0008006" key="2">
    <source>
        <dbReference type="Google" id="ProtNLM"/>
    </source>
</evidence>
<sequence>MSTWLRFSSILLLLAGSVSAIAAVPVVWNAVPPNELYGGYSYVTKSYDQTQNNTISGGMNGWQASFKMRVLPWIGLKFDASGYYRSTQYTNPQAYFLLLGPQVSQHFGRYNLFVHGLIGIAHLNGEQPSTSGQLNTNSTGFPLVSNVTLAAAVGGGVDRAFNHFLAWRITGDFLHTNFQPGGSAQNQLQIVSSDGRISTGPVLRF</sequence>
<protein>
    <recommendedName>
        <fullName evidence="2">Outer membrane protein beta-barrel domain-containing protein</fullName>
    </recommendedName>
</protein>
<reference evidence="1" key="1">
    <citation type="submission" date="2009-10" db="EMBL/GenBank/DDBJ databases">
        <title>Diversity of trophic interactions inside an arsenic-rich microbial ecosystem.</title>
        <authorList>
            <person name="Bertin P.N."/>
            <person name="Heinrich-Salmeron A."/>
            <person name="Pelletier E."/>
            <person name="Goulhen-Chollet F."/>
            <person name="Arsene-Ploetze F."/>
            <person name="Gallien S."/>
            <person name="Calteau A."/>
            <person name="Vallenet D."/>
            <person name="Casiot C."/>
            <person name="Chane-Woon-Ming B."/>
            <person name="Giloteaux L."/>
            <person name="Barakat M."/>
            <person name="Bonnefoy V."/>
            <person name="Bruneel O."/>
            <person name="Chandler M."/>
            <person name="Cleiss J."/>
            <person name="Duran R."/>
            <person name="Elbaz-Poulichet F."/>
            <person name="Fonknechten N."/>
            <person name="Lauga B."/>
            <person name="Mornico D."/>
            <person name="Ortet P."/>
            <person name="Schaeffer C."/>
            <person name="Siguier P."/>
            <person name="Alexander Thil Smith A."/>
            <person name="Van Dorsselaer A."/>
            <person name="Weissenbach J."/>
            <person name="Medigue C."/>
            <person name="Le Paslier D."/>
        </authorList>
    </citation>
    <scope>NUCLEOTIDE SEQUENCE</scope>
</reference>
<organism evidence="1">
    <name type="scientific">mine drainage metagenome</name>
    <dbReference type="NCBI Taxonomy" id="410659"/>
    <lineage>
        <taxon>unclassified sequences</taxon>
        <taxon>metagenomes</taxon>
        <taxon>ecological metagenomes</taxon>
    </lineage>
</organism>
<dbReference type="EMBL" id="CABQ01000159">
    <property type="protein sequence ID" value="CBI07913.1"/>
    <property type="molecule type" value="Genomic_DNA"/>
</dbReference>
<evidence type="ECO:0000313" key="1">
    <source>
        <dbReference type="EMBL" id="CBI07913.1"/>
    </source>
</evidence>
<accession>E6QKZ3</accession>
<comment type="caution">
    <text evidence="1">The sequence shown here is derived from an EMBL/GenBank/DDBJ whole genome shotgun (WGS) entry which is preliminary data.</text>
</comment>
<name>E6QKZ3_9ZZZZ</name>
<dbReference type="AlphaFoldDB" id="E6QKZ3"/>
<proteinExistence type="predicted"/>